<evidence type="ECO:0000313" key="5">
    <source>
        <dbReference type="Proteomes" id="UP000318943"/>
    </source>
</evidence>
<evidence type="ECO:0000256" key="1">
    <source>
        <dbReference type="ARBA" id="ARBA00008791"/>
    </source>
</evidence>
<evidence type="ECO:0000313" key="4">
    <source>
        <dbReference type="EMBL" id="URF05290.1"/>
    </source>
</evidence>
<dbReference type="PRINTS" id="PR01438">
    <property type="entry name" value="UNVRSLSTRESS"/>
</dbReference>
<dbReference type="KEGG" id="ccam:M5D45_05580"/>
<proteinExistence type="inferred from homology"/>
<evidence type="ECO:0000313" key="6">
    <source>
        <dbReference type="Proteomes" id="UP001056132"/>
    </source>
</evidence>
<name>A0AAE9I576_9BURK</name>
<dbReference type="CDD" id="cd00293">
    <property type="entry name" value="USP-like"/>
    <property type="match status" value="1"/>
</dbReference>
<dbReference type="Proteomes" id="UP000318943">
    <property type="component" value="Unassembled WGS sequence"/>
</dbReference>
<dbReference type="SUPFAM" id="SSF52402">
    <property type="entry name" value="Adenine nucleotide alpha hydrolases-like"/>
    <property type="match status" value="2"/>
</dbReference>
<dbReference type="Pfam" id="PF00582">
    <property type="entry name" value="Usp"/>
    <property type="match status" value="1"/>
</dbReference>
<reference evidence="4" key="2">
    <citation type="journal article" date="2022" name="Microbiol. Resour. Announc.">
        <title>Genome Sequence of Cupriavidus campinensis Strain G5, a Member of a Bacterial Consortium Capable of Polyethylene Degradation.</title>
        <authorList>
            <person name="Schneider B."/>
            <person name="Pfeiffer F."/>
            <person name="Dyall-Smith M."/>
            <person name="Kunte H.J."/>
        </authorList>
    </citation>
    <scope>NUCLEOTIDE SEQUENCE</scope>
    <source>
        <strain evidence="4">G5</strain>
    </source>
</reference>
<evidence type="ECO:0000259" key="2">
    <source>
        <dbReference type="Pfam" id="PF00582"/>
    </source>
</evidence>
<dbReference type="InterPro" id="IPR006015">
    <property type="entry name" value="Universal_stress_UspA"/>
</dbReference>
<reference evidence="3 5" key="1">
    <citation type="submission" date="2019-05" db="EMBL/GenBank/DDBJ databases">
        <title>Whole genome sequence analysis of Cupriavidus campinensis S14E4C strain.</title>
        <authorList>
            <person name="Abbaszade G."/>
            <person name="Szabo A."/>
            <person name="Toumi M."/>
            <person name="Toth E."/>
        </authorList>
    </citation>
    <scope>NUCLEOTIDE SEQUENCE [LARGE SCALE GENOMIC DNA]</scope>
    <source>
        <strain evidence="3 5">S14E4C</strain>
    </source>
</reference>
<dbReference type="Gene3D" id="3.40.50.12370">
    <property type="match status" value="1"/>
</dbReference>
<dbReference type="InterPro" id="IPR006016">
    <property type="entry name" value="UspA"/>
</dbReference>
<evidence type="ECO:0000313" key="3">
    <source>
        <dbReference type="EMBL" id="TSP14613.1"/>
    </source>
</evidence>
<reference evidence="4" key="3">
    <citation type="submission" date="2022-05" db="EMBL/GenBank/DDBJ databases">
        <authorList>
            <person name="Kunte H.-J."/>
        </authorList>
    </citation>
    <scope>NUCLEOTIDE SEQUENCE</scope>
    <source>
        <strain evidence="4">G5</strain>
    </source>
</reference>
<dbReference type="RefSeq" id="WP_144195966.1">
    <property type="nucleotide sequence ID" value="NZ_CAJPVH010000007.1"/>
</dbReference>
<accession>A0AAE9I576</accession>
<gene>
    <name evidence="3" type="ORF">FGG12_02920</name>
    <name evidence="4" type="ORF">M5D45_05580</name>
</gene>
<sequence>MTYHSIFVHLDTSNRALIRLDVAVRLAVAHQCRLVGLFVGFAPDPRWFYLMDNAAQYLEADRARRNEAREQVRAKFEAAVKHLSIDVEWRATEGEPVTMALREVREAGLVVAGQYDANDPDSYVAPQFLESLVLESGRPILVIPCAGTFGALGPRTMVAWDGGREAARALHDAIPLLAGGQVCVLHANSATMALRTDASPVAAAVRLLEGQGAEVVVEHAPGGTDLAIGELILSRAANFDASLVVMGAYGHGRFRELVLGGVTRTLLASMTVPVLMTH</sequence>
<dbReference type="EMBL" id="VCIZ01000001">
    <property type="protein sequence ID" value="TSP14613.1"/>
    <property type="molecule type" value="Genomic_DNA"/>
</dbReference>
<feature type="domain" description="UspA" evidence="2">
    <location>
        <begin position="156"/>
        <end position="277"/>
    </location>
</feature>
<organism evidence="4 6">
    <name type="scientific">Cupriavidus campinensis</name>
    <dbReference type="NCBI Taxonomy" id="151783"/>
    <lineage>
        <taxon>Bacteria</taxon>
        <taxon>Pseudomonadati</taxon>
        <taxon>Pseudomonadota</taxon>
        <taxon>Betaproteobacteria</taxon>
        <taxon>Burkholderiales</taxon>
        <taxon>Burkholderiaceae</taxon>
        <taxon>Cupriavidus</taxon>
    </lineage>
</organism>
<keyword evidence="5" id="KW-1185">Reference proteome</keyword>
<dbReference type="EMBL" id="CP097330">
    <property type="protein sequence ID" value="URF05290.1"/>
    <property type="molecule type" value="Genomic_DNA"/>
</dbReference>
<dbReference type="PANTHER" id="PTHR46268:SF15">
    <property type="entry name" value="UNIVERSAL STRESS PROTEIN HP_0031"/>
    <property type="match status" value="1"/>
</dbReference>
<dbReference type="AlphaFoldDB" id="A0AAE9I576"/>
<comment type="similarity">
    <text evidence="1">Belongs to the universal stress protein A family.</text>
</comment>
<dbReference type="PANTHER" id="PTHR46268">
    <property type="entry name" value="STRESS RESPONSE PROTEIN NHAX"/>
    <property type="match status" value="1"/>
</dbReference>
<dbReference type="Proteomes" id="UP001056132">
    <property type="component" value="Chromosome 1"/>
</dbReference>
<protein>
    <submittedName>
        <fullName evidence="4">Universal stress protein</fullName>
    </submittedName>
</protein>